<dbReference type="Proteomes" id="UP000007382">
    <property type="component" value="Chromosome"/>
</dbReference>
<dbReference type="PATRIC" id="fig|1162668.3.peg.661"/>
<accession>I0ILY0</accession>
<dbReference type="HOGENOM" id="CLU_1693321_0_0_0"/>
<evidence type="ECO:0000313" key="1">
    <source>
        <dbReference type="EMBL" id="BAM06279.1"/>
    </source>
</evidence>
<dbReference type="RefSeq" id="WP_014448771.1">
    <property type="nucleotide sequence ID" value="NC_017094.1"/>
</dbReference>
<protein>
    <submittedName>
        <fullName evidence="1">Uncharacterized protein</fullName>
    </submittedName>
</protein>
<dbReference type="STRING" id="1162668.LFE_0563"/>
<dbReference type="AlphaFoldDB" id="I0ILY0"/>
<name>I0ILY0_LEPFC</name>
<dbReference type="OrthoDB" id="9995656at2"/>
<keyword evidence="2" id="KW-1185">Reference proteome</keyword>
<evidence type="ECO:0000313" key="2">
    <source>
        <dbReference type="Proteomes" id="UP000007382"/>
    </source>
</evidence>
<gene>
    <name evidence="1" type="ordered locus">LFE_0563</name>
</gene>
<sequence>MGYQRMDLRVSDSTISAIKKRAFSEGKSASKIVRELIESSLARTSGSNELAVLGGGSGMDLEMLKKAIGEERDEHEKTRSELAAMGLLPDSQNGSGLSPQMIKFQVETLTKTYELLRKISLHLSQENTKEHEDRVKYAEAMAMETVKNLNLGDEK</sequence>
<reference evidence="1 2" key="1">
    <citation type="journal article" date="2012" name="J. Bacteriol.">
        <title>Complete Genome Sequence of Leptospirillum ferrooxidans Strain C2-3, Isolated from a Fresh Volcanic Ash Deposit on the Island of Miyake, Japan.</title>
        <authorList>
            <person name="Fujimura R."/>
            <person name="Sato Y."/>
            <person name="Nishizawa T."/>
            <person name="Oshima K."/>
            <person name="Kim S.-W."/>
            <person name="Hattori M."/>
            <person name="Kamijo T."/>
            <person name="Ohta H."/>
        </authorList>
    </citation>
    <scope>NUCLEOTIDE SEQUENCE [LARGE SCALE GENOMIC DNA]</scope>
    <source>
        <strain evidence="1 2">C2-3</strain>
    </source>
</reference>
<organism evidence="1 2">
    <name type="scientific">Leptospirillum ferrooxidans (strain C2-3)</name>
    <dbReference type="NCBI Taxonomy" id="1162668"/>
    <lineage>
        <taxon>Bacteria</taxon>
        <taxon>Pseudomonadati</taxon>
        <taxon>Nitrospirota</taxon>
        <taxon>Nitrospiria</taxon>
        <taxon>Nitrospirales</taxon>
        <taxon>Nitrospiraceae</taxon>
        <taxon>Leptospirillum</taxon>
    </lineage>
</organism>
<dbReference type="KEGG" id="lfc:LFE_0563"/>
<dbReference type="EMBL" id="AP012342">
    <property type="protein sequence ID" value="BAM06279.1"/>
    <property type="molecule type" value="Genomic_DNA"/>
</dbReference>
<reference evidence="2" key="2">
    <citation type="submission" date="2012-03" db="EMBL/GenBank/DDBJ databases">
        <title>The complete genome sequence of the pioneer microbe on fresh volcanic deposit, Leptospirillum ferrooxidans strain C2-3.</title>
        <authorList>
            <person name="Fujimura R."/>
            <person name="Sato Y."/>
            <person name="Nishizawa T."/>
            <person name="Nanba K."/>
            <person name="Oshima K."/>
            <person name="Hattori M."/>
            <person name="Kamijo T."/>
            <person name="Ohta H."/>
        </authorList>
    </citation>
    <scope>NUCLEOTIDE SEQUENCE [LARGE SCALE GENOMIC DNA]</scope>
    <source>
        <strain evidence="2">C2-3</strain>
    </source>
</reference>
<proteinExistence type="predicted"/>